<dbReference type="EMBL" id="JARBHB010000013">
    <property type="protein sequence ID" value="KAJ8870697.1"/>
    <property type="molecule type" value="Genomic_DNA"/>
</dbReference>
<keyword evidence="1" id="KW-0472">Membrane</keyword>
<name>A0ABQ9GE68_9NEOP</name>
<organism evidence="2 3">
    <name type="scientific">Dryococelus australis</name>
    <dbReference type="NCBI Taxonomy" id="614101"/>
    <lineage>
        <taxon>Eukaryota</taxon>
        <taxon>Metazoa</taxon>
        <taxon>Ecdysozoa</taxon>
        <taxon>Arthropoda</taxon>
        <taxon>Hexapoda</taxon>
        <taxon>Insecta</taxon>
        <taxon>Pterygota</taxon>
        <taxon>Neoptera</taxon>
        <taxon>Polyneoptera</taxon>
        <taxon>Phasmatodea</taxon>
        <taxon>Verophasmatodea</taxon>
        <taxon>Anareolatae</taxon>
        <taxon>Phasmatidae</taxon>
        <taxon>Eurycanthinae</taxon>
        <taxon>Dryococelus</taxon>
    </lineage>
</organism>
<feature type="transmembrane region" description="Helical" evidence="1">
    <location>
        <begin position="44"/>
        <end position="77"/>
    </location>
</feature>
<sequence length="1270" mass="141363">MKIIVLWGLAVKLCIVCIVPKLSAIDVIRDLQFVQVVPQPKLPVIVSVQLCIIAVMVLQGWSIILVLIHITVEVFLIQLVLRRVGRKSLTVYGRRAACDHFAQVVGRGWNRVSVGLSSVVGPSTQVEVADGVGVGTGYVTGDSPFMRSLVTGQVRVYPGECTRAAHLWVRGRRDDSDTVPYIHRRPHIILSLRRGVRGGFLANVVDLHVILGDGGFVDDFPVVVRTSMLGDGLRGGLQIYLTPRVICWYTLLLGLGLGLALRVLGKVDVHLAVGPLLGRVLRPYGGPFLVQDDAAVAGGRQVVVSGLQFGLLGRPRRAQVVLLCCSRGDHQCCQHHLPTQHTHSLPCCTSAANRTCHHNTFNTLLYQATSTATELTRWLVTPGYVLVSDWLLHVGWCATRLSADWRTVPWQVSLASYSILLASVWLELRARAVVCQQLDYWSHTKASQVQSPVGPLLDFRKWESCRNMPLLGGFSPRSLVSPAFALRCCFILTSSHHHRLSRPRFYELPKTVNCADWLSIGVAVPVMCEFLLSDYCVRLWKRLVGCCILCGGRGWPASHQTLIGEQLPDILQASVRPQLAVEADTSPLAGDTGDSRENPLTPSGIYPGLPGWEASILTTTPPVLTCSPRSIICSGFSSVKSMSGMRLCALFHSVTWSNPDGQHKAHASVATSEAIMCMTEDMLQIKHTYGRHCSHRWPITSMTEEDCLWHAEGLREFHHHRRHLDYILTTSRLPSHLGTFAISSHSLHWYPLIDLVGAHYSRHVRALLVEVGQHLQSNTYCAIFRARVELLARQRKANPLHLLARTIIQGDMHRGKEGLRSPGLHFGDMTTSLSALRAGLNYEEQEDLIQFQSVLVKKPCQKVRRKLERASKKQSNDTSKTPYDRVKGCRERKINIKGCRERKINIKGCRKRKINIKGCRERKINIKGCRKRKINIKGCRKRKINIKGCRERKTNGRVPNTAKSNFFQNASASMHFHEWIEWLDYSPPTKANRVLFPAGSPPGGCRIGRLRWSEGFPGDLLLPLPLHSGAAPYAHHFTLVGSKHLDVNSRSNFPSPLTSLGCLQSNTTIPSHKGKPTITKGKLYLRTAPSIIAMVGRDARLSELANSEVCCVNQSSDIHVTVCRGLPSQLRSSGQWLEIDRTWLSREFRLQGCHSPTYVTMGSAAVEDSMQHSQEAVVSGWTLTGLGYHASVVCKDVTGLHMSLWALQQWRAACSTLRKQWHDHTADALSRICSALDNTDAKLKILHEILCHPGVTRLNHWVKRTSTLCE</sequence>
<comment type="caution">
    <text evidence="2">The sequence shown here is derived from an EMBL/GenBank/DDBJ whole genome shotgun (WGS) entry which is preliminary data.</text>
</comment>
<evidence type="ECO:0000313" key="2">
    <source>
        <dbReference type="EMBL" id="KAJ8870697.1"/>
    </source>
</evidence>
<feature type="transmembrane region" description="Helical" evidence="1">
    <location>
        <begin position="246"/>
        <end position="265"/>
    </location>
</feature>
<evidence type="ECO:0000313" key="3">
    <source>
        <dbReference type="Proteomes" id="UP001159363"/>
    </source>
</evidence>
<evidence type="ECO:0000256" key="1">
    <source>
        <dbReference type="SAM" id="Phobius"/>
    </source>
</evidence>
<accession>A0ABQ9GE68</accession>
<keyword evidence="1" id="KW-1133">Transmembrane helix</keyword>
<dbReference type="Proteomes" id="UP001159363">
    <property type="component" value="Chromosome 12"/>
</dbReference>
<protein>
    <submittedName>
        <fullName evidence="2">Uncharacterized protein</fullName>
    </submittedName>
</protein>
<proteinExistence type="predicted"/>
<keyword evidence="3" id="KW-1185">Reference proteome</keyword>
<reference evidence="2 3" key="1">
    <citation type="submission" date="2023-02" db="EMBL/GenBank/DDBJ databases">
        <title>LHISI_Scaffold_Assembly.</title>
        <authorList>
            <person name="Stuart O.P."/>
            <person name="Cleave R."/>
            <person name="Magrath M.J.L."/>
            <person name="Mikheyev A.S."/>
        </authorList>
    </citation>
    <scope>NUCLEOTIDE SEQUENCE [LARGE SCALE GENOMIC DNA]</scope>
    <source>
        <strain evidence="2">Daus_M_001</strain>
        <tissue evidence="2">Leg muscle</tissue>
    </source>
</reference>
<gene>
    <name evidence="2" type="ORF">PR048_029722</name>
</gene>
<keyword evidence="1" id="KW-0812">Transmembrane</keyword>